<reference evidence="2" key="1">
    <citation type="journal article" date="2022" name="Mol. Ecol. Resour.">
        <title>The genomes of chicory, endive, great burdock and yacon provide insights into Asteraceae palaeo-polyploidization history and plant inulin production.</title>
        <authorList>
            <person name="Fan W."/>
            <person name="Wang S."/>
            <person name="Wang H."/>
            <person name="Wang A."/>
            <person name="Jiang F."/>
            <person name="Liu H."/>
            <person name="Zhao H."/>
            <person name="Xu D."/>
            <person name="Zhang Y."/>
        </authorList>
    </citation>
    <scope>NUCLEOTIDE SEQUENCE [LARGE SCALE GENOMIC DNA]</scope>
    <source>
        <strain evidence="2">cv. Yunnan</strain>
    </source>
</reference>
<keyword evidence="2" id="KW-1185">Reference proteome</keyword>
<comment type="caution">
    <text evidence="1">The sequence shown here is derived from an EMBL/GenBank/DDBJ whole genome shotgun (WGS) entry which is preliminary data.</text>
</comment>
<sequence>MVFHLRCLSISAVQETPSDDNFVTAPSRFDLRPSRSAPPTSLNVDYVRSGVPRLNGRSSNLRVFKLAELNEATKNFDQSTKLGEGGFGSVHLGIIKRLDPPFVETRVAVKRGKKGLKGQRQWQTEVDFLGLIEHQNLVKLIGYCYEEHGNESNWLLVYEYMPNGSLDYHLSGKSNKHLSWPMRLKIAQDAAIGLQYLHEGMGPGNEIIFRDFKPSNVLLDEDWNAKLSDFGLVREGPQDGRSHVSTSVVGTKGYAAPEYVQTGRLTVKIDVWSYGIFLKELITGQRAVVQKNSQVDPECMRWVCCYAGAGESEPKVDPRLENRYSARSMQKIYSIVDKCLVTDHRSRPTMSQVLEMVNEAIALQN</sequence>
<organism evidence="1 2">
    <name type="scientific">Smallanthus sonchifolius</name>
    <dbReference type="NCBI Taxonomy" id="185202"/>
    <lineage>
        <taxon>Eukaryota</taxon>
        <taxon>Viridiplantae</taxon>
        <taxon>Streptophyta</taxon>
        <taxon>Embryophyta</taxon>
        <taxon>Tracheophyta</taxon>
        <taxon>Spermatophyta</taxon>
        <taxon>Magnoliopsida</taxon>
        <taxon>eudicotyledons</taxon>
        <taxon>Gunneridae</taxon>
        <taxon>Pentapetalae</taxon>
        <taxon>asterids</taxon>
        <taxon>campanulids</taxon>
        <taxon>Asterales</taxon>
        <taxon>Asteraceae</taxon>
        <taxon>Asteroideae</taxon>
        <taxon>Heliantheae alliance</taxon>
        <taxon>Millerieae</taxon>
        <taxon>Smallanthus</taxon>
    </lineage>
</organism>
<name>A0ACB8YRY8_9ASTR</name>
<proteinExistence type="predicted"/>
<accession>A0ACB8YRY8</accession>
<reference evidence="1 2" key="2">
    <citation type="journal article" date="2022" name="Mol. Ecol. Resour.">
        <title>The genomes of chicory, endive, great burdock and yacon provide insights into Asteraceae paleo-polyploidization history and plant inulin production.</title>
        <authorList>
            <person name="Fan W."/>
            <person name="Wang S."/>
            <person name="Wang H."/>
            <person name="Wang A."/>
            <person name="Jiang F."/>
            <person name="Liu H."/>
            <person name="Zhao H."/>
            <person name="Xu D."/>
            <person name="Zhang Y."/>
        </authorList>
    </citation>
    <scope>NUCLEOTIDE SEQUENCE [LARGE SCALE GENOMIC DNA]</scope>
    <source>
        <strain evidence="2">cv. Yunnan</strain>
        <tissue evidence="1">Leaves</tissue>
    </source>
</reference>
<evidence type="ECO:0000313" key="2">
    <source>
        <dbReference type="Proteomes" id="UP001056120"/>
    </source>
</evidence>
<protein>
    <submittedName>
        <fullName evidence="1">Uncharacterized protein</fullName>
    </submittedName>
</protein>
<dbReference type="EMBL" id="CM042044">
    <property type="protein sequence ID" value="KAI3687888.1"/>
    <property type="molecule type" value="Genomic_DNA"/>
</dbReference>
<dbReference type="Proteomes" id="UP001056120">
    <property type="component" value="Linkage Group LG27"/>
</dbReference>
<evidence type="ECO:0000313" key="1">
    <source>
        <dbReference type="EMBL" id="KAI3687888.1"/>
    </source>
</evidence>
<gene>
    <name evidence="1" type="ORF">L1987_81591</name>
</gene>